<sequence>MLNIIENIGNLIRLSSINSTINDPVMDSDKRADDDLRKYTCLHDLEYNTSANHQDSNQSGTTSDKQMLDLYLPKAADPSTVPIVVFVHGGGWRRGDRKAFRYYFSKYDVNLFAAMLMVRWGIYENVGKAFARSGIACAVVSYRLSRLKFPYLILELLSSFLMTMAIICWPILAYSWVIVRYVFAATHFAITLNDCLMLLWSTTPLLFVIFCLSMTIYPPPKRTILLLPLSLLLLLIINYLSPFKPYFHYYILYITTTIAMLSLLQTFLMDDKVNHRDSNIDEIRHPTHVNDVALSVKWLTEYGKKTKLYNPQSLYLCGHSAGGHIISLLSLDQSYLNNVGVQSSNVKAAISISGVYDLGWLSRSVLKQFYLNPAFGNDPATWVKASPYNHITRAKSEITPPFLIINPKHDFLPLLNDANRFMASLRKNNFRCKHFITPNRNHLTIMKEFGLKERPCCGNVEEMCILFIYQCEANAIGN</sequence>
<dbReference type="InterPro" id="IPR049492">
    <property type="entry name" value="BD-FAE-like_dom"/>
</dbReference>
<accession>B3S113</accession>
<feature type="domain" description="BD-FAE-like" evidence="4">
    <location>
        <begin position="272"/>
        <end position="411"/>
    </location>
</feature>
<dbReference type="OMA" id="DIFFANI"/>
<evidence type="ECO:0000256" key="2">
    <source>
        <dbReference type="ARBA" id="ARBA00022801"/>
    </source>
</evidence>
<keyword evidence="6" id="KW-1185">Reference proteome</keyword>
<reference evidence="5 6" key="1">
    <citation type="journal article" date="2008" name="Nature">
        <title>The Trichoplax genome and the nature of placozoans.</title>
        <authorList>
            <person name="Srivastava M."/>
            <person name="Begovic E."/>
            <person name="Chapman J."/>
            <person name="Putnam N.H."/>
            <person name="Hellsten U."/>
            <person name="Kawashima T."/>
            <person name="Kuo A."/>
            <person name="Mitros T."/>
            <person name="Salamov A."/>
            <person name="Carpenter M.L."/>
            <person name="Signorovitch A.Y."/>
            <person name="Moreno M.A."/>
            <person name="Kamm K."/>
            <person name="Grimwood J."/>
            <person name="Schmutz J."/>
            <person name="Shapiro H."/>
            <person name="Grigoriev I.V."/>
            <person name="Buss L.W."/>
            <person name="Schierwater B."/>
            <person name="Dellaporta S.L."/>
            <person name="Rokhsar D.S."/>
        </authorList>
    </citation>
    <scope>NUCLEOTIDE SEQUENCE [LARGE SCALE GENOMIC DNA]</scope>
    <source>
        <strain evidence="5 6">Grell-BS-1999</strain>
    </source>
</reference>
<dbReference type="Pfam" id="PF20434">
    <property type="entry name" value="BD-FAE"/>
    <property type="match status" value="2"/>
</dbReference>
<keyword evidence="3" id="KW-0472">Membrane</keyword>
<organism evidence="5 6">
    <name type="scientific">Trichoplax adhaerens</name>
    <name type="common">Trichoplax reptans</name>
    <dbReference type="NCBI Taxonomy" id="10228"/>
    <lineage>
        <taxon>Eukaryota</taxon>
        <taxon>Metazoa</taxon>
        <taxon>Placozoa</taxon>
        <taxon>Uniplacotomia</taxon>
        <taxon>Trichoplacea</taxon>
        <taxon>Trichoplacidae</taxon>
        <taxon>Trichoplax</taxon>
    </lineage>
</organism>
<feature type="transmembrane region" description="Helical" evidence="3">
    <location>
        <begin position="247"/>
        <end position="268"/>
    </location>
</feature>
<dbReference type="PANTHER" id="PTHR48081:SF33">
    <property type="entry name" value="KYNURENINE FORMAMIDASE"/>
    <property type="match status" value="1"/>
</dbReference>
<dbReference type="CTD" id="6755280"/>
<dbReference type="GO" id="GO:0004061">
    <property type="term" value="F:arylformamidase activity"/>
    <property type="evidence" value="ECO:0000318"/>
    <property type="project" value="GO_Central"/>
</dbReference>
<evidence type="ECO:0000256" key="1">
    <source>
        <dbReference type="ARBA" id="ARBA00010515"/>
    </source>
</evidence>
<dbReference type="GeneID" id="6755280"/>
<feature type="domain" description="BD-FAE-like" evidence="4">
    <location>
        <begin position="68"/>
        <end position="106"/>
    </location>
</feature>
<evidence type="ECO:0000313" key="6">
    <source>
        <dbReference type="Proteomes" id="UP000009022"/>
    </source>
</evidence>
<dbReference type="Proteomes" id="UP000009022">
    <property type="component" value="Unassembled WGS sequence"/>
</dbReference>
<dbReference type="InterPro" id="IPR029058">
    <property type="entry name" value="AB_hydrolase_fold"/>
</dbReference>
<feature type="transmembrane region" description="Helical" evidence="3">
    <location>
        <begin position="197"/>
        <end position="217"/>
    </location>
</feature>
<dbReference type="SUPFAM" id="SSF53474">
    <property type="entry name" value="alpha/beta-Hydrolases"/>
    <property type="match status" value="1"/>
</dbReference>
<dbReference type="PANTHER" id="PTHR48081">
    <property type="entry name" value="AB HYDROLASE SUPERFAMILY PROTEIN C4A8.06C"/>
    <property type="match status" value="1"/>
</dbReference>
<dbReference type="PhylomeDB" id="B3S113"/>
<protein>
    <recommendedName>
        <fullName evidence="4">BD-FAE-like domain-containing protein</fullName>
    </recommendedName>
</protein>
<dbReference type="HOGENOM" id="CLU_611511_0_0_1"/>
<dbReference type="KEGG" id="tad:TRIADDRAFT_58157"/>
<dbReference type="InterPro" id="IPR002168">
    <property type="entry name" value="Lipase_GDXG_HIS_AS"/>
</dbReference>
<evidence type="ECO:0000256" key="3">
    <source>
        <dbReference type="SAM" id="Phobius"/>
    </source>
</evidence>
<keyword evidence="3" id="KW-1133">Transmembrane helix</keyword>
<dbReference type="InParanoid" id="B3S113"/>
<dbReference type="EMBL" id="DS985247">
    <property type="protein sequence ID" value="EDV23157.1"/>
    <property type="molecule type" value="Genomic_DNA"/>
</dbReference>
<evidence type="ECO:0000313" key="5">
    <source>
        <dbReference type="EMBL" id="EDV23157.1"/>
    </source>
</evidence>
<name>B3S113_TRIAD</name>
<dbReference type="PROSITE" id="PS01173">
    <property type="entry name" value="LIPASE_GDXG_HIS"/>
    <property type="match status" value="1"/>
</dbReference>
<dbReference type="AlphaFoldDB" id="B3S113"/>
<gene>
    <name evidence="5" type="ORF">TRIADDRAFT_58157</name>
</gene>
<evidence type="ECO:0000259" key="4">
    <source>
        <dbReference type="Pfam" id="PF20434"/>
    </source>
</evidence>
<dbReference type="eggNOG" id="ENOG502S5EZ">
    <property type="taxonomic scope" value="Eukaryota"/>
</dbReference>
<dbReference type="InterPro" id="IPR050300">
    <property type="entry name" value="GDXG_lipolytic_enzyme"/>
</dbReference>
<feature type="transmembrane region" description="Helical" evidence="3">
    <location>
        <begin position="224"/>
        <end position="241"/>
    </location>
</feature>
<keyword evidence="3" id="KW-0812">Transmembrane</keyword>
<comment type="similarity">
    <text evidence="1">Belongs to the 'GDXG' lipolytic enzyme family.</text>
</comment>
<dbReference type="Gene3D" id="3.40.50.1820">
    <property type="entry name" value="alpha/beta hydrolase"/>
    <property type="match status" value="2"/>
</dbReference>
<feature type="transmembrane region" description="Helical" evidence="3">
    <location>
        <begin position="152"/>
        <end position="177"/>
    </location>
</feature>
<keyword evidence="2" id="KW-0378">Hydrolase</keyword>
<dbReference type="OrthoDB" id="433474at2759"/>
<proteinExistence type="inferred from homology"/>
<dbReference type="RefSeq" id="XP_002114067.1">
    <property type="nucleotide sequence ID" value="XM_002114031.1"/>
</dbReference>